<dbReference type="InterPro" id="IPR051125">
    <property type="entry name" value="ABC-4/HrtB_transporter"/>
</dbReference>
<accession>A0A5P1R8X9</accession>
<keyword evidence="4 6" id="KW-1133">Transmembrane helix</keyword>
<evidence type="ECO:0000256" key="4">
    <source>
        <dbReference type="ARBA" id="ARBA00022989"/>
    </source>
</evidence>
<evidence type="ECO:0000256" key="1">
    <source>
        <dbReference type="ARBA" id="ARBA00004651"/>
    </source>
</evidence>
<feature type="domain" description="ABC3 transporter permease C-terminal" evidence="7">
    <location>
        <begin position="291"/>
        <end position="410"/>
    </location>
</feature>
<dbReference type="Pfam" id="PF12704">
    <property type="entry name" value="MacB_PCD"/>
    <property type="match status" value="1"/>
</dbReference>
<dbReference type="InterPro" id="IPR025857">
    <property type="entry name" value="MacB_PCD"/>
</dbReference>
<sequence length="418" mass="45884">MLLKSAIASGWHRRQTLLLIILTIALSVALLISVEKVRSEVREHFNRSVSGTDLIVGARGGALQLMLYSIFHIGQASNNIRWESYQKIAGHRHVEWALPILLGDSHKGFRVVGTTGDFFQHYKVGQQRALSFFAGSVYDDLFEAVVGAEVARELGYQIGDQITLSHGMGNNSFAEHDDRPFIIKGVLAATGTPVDRSVYISPEAIEAIHIGWQSGTRIPGQHFSEDDVRAKDLQPKTLTAILVGVKSRLAIFHLQRQINQYNEEPLQAVLPGVALQQLWELIRIAEDALRIVSACVVVAGLAGMLSVLLTSLGIRRREMAILRAVGARPWHLVALLVMESFIVTLLGTLLGIVVSIGGLWFFQPVLEANLGLFLDPWSLSMETLYILGAVLLAGAMTGLWPGISAYRMAHADGLSVRY</sequence>
<keyword evidence="5 6" id="KW-0472">Membrane</keyword>
<feature type="transmembrane region" description="Helical" evidence="6">
    <location>
        <begin position="383"/>
        <end position="403"/>
    </location>
</feature>
<dbReference type="PANTHER" id="PTHR43738:SF2">
    <property type="entry name" value="ABC TRANSPORTER PERMEASE"/>
    <property type="match status" value="1"/>
</dbReference>
<keyword evidence="3 6" id="KW-0812">Transmembrane</keyword>
<evidence type="ECO:0000256" key="3">
    <source>
        <dbReference type="ARBA" id="ARBA00022692"/>
    </source>
</evidence>
<evidence type="ECO:0000259" key="8">
    <source>
        <dbReference type="Pfam" id="PF12704"/>
    </source>
</evidence>
<evidence type="ECO:0000256" key="5">
    <source>
        <dbReference type="ARBA" id="ARBA00023136"/>
    </source>
</evidence>
<feature type="transmembrane region" description="Helical" evidence="6">
    <location>
        <begin position="291"/>
        <end position="312"/>
    </location>
</feature>
<evidence type="ECO:0000256" key="6">
    <source>
        <dbReference type="SAM" id="Phobius"/>
    </source>
</evidence>
<feature type="domain" description="MacB-like periplasmic core" evidence="8">
    <location>
        <begin position="16"/>
        <end position="212"/>
    </location>
</feature>
<dbReference type="OrthoDB" id="9784014at2"/>
<protein>
    <submittedName>
        <fullName evidence="9">ABC transporter permease</fullName>
    </submittedName>
</protein>
<evidence type="ECO:0000313" key="9">
    <source>
        <dbReference type="EMBL" id="QEQ96099.1"/>
    </source>
</evidence>
<dbReference type="PANTHER" id="PTHR43738">
    <property type="entry name" value="ABC TRANSPORTER, MEMBRANE PROTEIN"/>
    <property type="match status" value="1"/>
</dbReference>
<proteinExistence type="predicted"/>
<evidence type="ECO:0000256" key="2">
    <source>
        <dbReference type="ARBA" id="ARBA00022475"/>
    </source>
</evidence>
<gene>
    <name evidence="9" type="ORF">F0U83_04915</name>
</gene>
<reference evidence="9 10" key="1">
    <citation type="journal article" date="2019" name="Biochem. Eng. J.">
        <title>Metabolic engineering of the marine bacteria Neptunomonas concharum for the production of acetoin and meso-2,3-butanediol from acetate.</title>
        <authorList>
            <person name="Li W."/>
            <person name="Pu N."/>
            <person name="Liu C.-X."/>
            <person name="Yuan Q.-P."/>
            <person name="Li Z.-J."/>
        </authorList>
    </citation>
    <scope>NUCLEOTIDE SEQUENCE [LARGE SCALE GENOMIC DNA]</scope>
    <source>
        <strain evidence="9 10">JCM17730</strain>
    </source>
</reference>
<organism evidence="9 10">
    <name type="scientific">Neptunomonas concharum</name>
    <dbReference type="NCBI Taxonomy" id="1031538"/>
    <lineage>
        <taxon>Bacteria</taxon>
        <taxon>Pseudomonadati</taxon>
        <taxon>Pseudomonadota</taxon>
        <taxon>Gammaproteobacteria</taxon>
        <taxon>Oceanospirillales</taxon>
        <taxon>Oceanospirillaceae</taxon>
        <taxon>Neptunomonas</taxon>
    </lineage>
</organism>
<dbReference type="InterPro" id="IPR003838">
    <property type="entry name" value="ABC3_permease_C"/>
</dbReference>
<evidence type="ECO:0000259" key="7">
    <source>
        <dbReference type="Pfam" id="PF02687"/>
    </source>
</evidence>
<evidence type="ECO:0000313" key="10">
    <source>
        <dbReference type="Proteomes" id="UP000324760"/>
    </source>
</evidence>
<dbReference type="Proteomes" id="UP000324760">
    <property type="component" value="Chromosome"/>
</dbReference>
<keyword evidence="2" id="KW-1003">Cell membrane</keyword>
<keyword evidence="10" id="KW-1185">Reference proteome</keyword>
<comment type="subcellular location">
    <subcellularLocation>
        <location evidence="1">Cell membrane</location>
        <topology evidence="1">Multi-pass membrane protein</topology>
    </subcellularLocation>
</comment>
<dbReference type="GO" id="GO:0005886">
    <property type="term" value="C:plasma membrane"/>
    <property type="evidence" value="ECO:0007669"/>
    <property type="project" value="UniProtKB-SubCell"/>
</dbReference>
<name>A0A5P1R8X9_9GAMM</name>
<dbReference type="AlphaFoldDB" id="A0A5P1R8X9"/>
<feature type="transmembrane region" description="Helical" evidence="6">
    <location>
        <begin position="332"/>
        <end position="363"/>
    </location>
</feature>
<dbReference type="EMBL" id="CP043869">
    <property type="protein sequence ID" value="QEQ96099.1"/>
    <property type="molecule type" value="Genomic_DNA"/>
</dbReference>
<dbReference type="KEGG" id="ncu:F0U83_04915"/>
<dbReference type="RefSeq" id="WP_138988805.1">
    <property type="nucleotide sequence ID" value="NZ_CP043869.1"/>
</dbReference>
<dbReference type="Pfam" id="PF02687">
    <property type="entry name" value="FtsX"/>
    <property type="match status" value="1"/>
</dbReference>